<dbReference type="AlphaFoldDB" id="A0A518E3L0"/>
<accession>A0A518E3L0</accession>
<gene>
    <name evidence="1" type="ORF">Pla8534_65340</name>
</gene>
<dbReference type="Proteomes" id="UP000317648">
    <property type="component" value="Chromosome"/>
</dbReference>
<dbReference type="RefSeq" id="WP_145058100.1">
    <property type="nucleotide sequence ID" value="NZ_CP036433.1"/>
</dbReference>
<dbReference type="EMBL" id="CP036433">
    <property type="protein sequence ID" value="QDU98662.1"/>
    <property type="molecule type" value="Genomic_DNA"/>
</dbReference>
<dbReference type="KEGG" id="lcre:Pla8534_65340"/>
<evidence type="ECO:0000313" key="1">
    <source>
        <dbReference type="EMBL" id="QDU98662.1"/>
    </source>
</evidence>
<name>A0A518E3L0_9BACT</name>
<sequence length="148" mass="16367">MSETKGQPNIVKCPACGLLTQLFFPPETAACACGNIMMAEPSPDTTVRRYALPWSAEGASSLVRGVVQEQLETLLERGADEEAQWRFVTQVRKALEEAFALHAAAERSSERAPESVSGERLEAMFVADHRALRWSIAGRLDEIRYRTA</sequence>
<keyword evidence="2" id="KW-1185">Reference proteome</keyword>
<organism evidence="1 2">
    <name type="scientific">Lignipirellula cremea</name>
    <dbReference type="NCBI Taxonomy" id="2528010"/>
    <lineage>
        <taxon>Bacteria</taxon>
        <taxon>Pseudomonadati</taxon>
        <taxon>Planctomycetota</taxon>
        <taxon>Planctomycetia</taxon>
        <taxon>Pirellulales</taxon>
        <taxon>Pirellulaceae</taxon>
        <taxon>Lignipirellula</taxon>
    </lineage>
</organism>
<evidence type="ECO:0000313" key="2">
    <source>
        <dbReference type="Proteomes" id="UP000317648"/>
    </source>
</evidence>
<proteinExistence type="predicted"/>
<reference evidence="1 2" key="1">
    <citation type="submission" date="2019-02" db="EMBL/GenBank/DDBJ databases">
        <title>Deep-cultivation of Planctomycetes and their phenomic and genomic characterization uncovers novel biology.</title>
        <authorList>
            <person name="Wiegand S."/>
            <person name="Jogler M."/>
            <person name="Boedeker C."/>
            <person name="Pinto D."/>
            <person name="Vollmers J."/>
            <person name="Rivas-Marin E."/>
            <person name="Kohn T."/>
            <person name="Peeters S.H."/>
            <person name="Heuer A."/>
            <person name="Rast P."/>
            <person name="Oberbeckmann S."/>
            <person name="Bunk B."/>
            <person name="Jeske O."/>
            <person name="Meyerdierks A."/>
            <person name="Storesund J.E."/>
            <person name="Kallscheuer N."/>
            <person name="Luecker S."/>
            <person name="Lage O.M."/>
            <person name="Pohl T."/>
            <person name="Merkel B.J."/>
            <person name="Hornburger P."/>
            <person name="Mueller R.-W."/>
            <person name="Bruemmer F."/>
            <person name="Labrenz M."/>
            <person name="Spormann A.M."/>
            <person name="Op den Camp H."/>
            <person name="Overmann J."/>
            <person name="Amann R."/>
            <person name="Jetten M.S.M."/>
            <person name="Mascher T."/>
            <person name="Medema M.H."/>
            <person name="Devos D.P."/>
            <person name="Kaster A.-K."/>
            <person name="Ovreas L."/>
            <person name="Rohde M."/>
            <person name="Galperin M.Y."/>
            <person name="Jogler C."/>
        </authorList>
    </citation>
    <scope>NUCLEOTIDE SEQUENCE [LARGE SCALE GENOMIC DNA]</scope>
    <source>
        <strain evidence="1 2">Pla85_3_4</strain>
    </source>
</reference>
<protein>
    <submittedName>
        <fullName evidence="1">Uncharacterized protein</fullName>
    </submittedName>
</protein>